<dbReference type="EMBL" id="LUCM01001173">
    <property type="protein sequence ID" value="KAA0199348.1"/>
    <property type="molecule type" value="Genomic_DNA"/>
</dbReference>
<name>A0A8E0S515_9TREM</name>
<organism evidence="2 3">
    <name type="scientific">Fasciolopsis buskii</name>
    <dbReference type="NCBI Taxonomy" id="27845"/>
    <lineage>
        <taxon>Eukaryota</taxon>
        <taxon>Metazoa</taxon>
        <taxon>Spiralia</taxon>
        <taxon>Lophotrochozoa</taxon>
        <taxon>Platyhelminthes</taxon>
        <taxon>Trematoda</taxon>
        <taxon>Digenea</taxon>
        <taxon>Plagiorchiida</taxon>
        <taxon>Echinostomata</taxon>
        <taxon>Echinostomatoidea</taxon>
        <taxon>Fasciolidae</taxon>
        <taxon>Fasciolopsis</taxon>
    </lineage>
</organism>
<feature type="region of interest" description="Disordered" evidence="1">
    <location>
        <begin position="33"/>
        <end position="74"/>
    </location>
</feature>
<feature type="region of interest" description="Disordered" evidence="1">
    <location>
        <begin position="132"/>
        <end position="200"/>
    </location>
</feature>
<evidence type="ECO:0000256" key="1">
    <source>
        <dbReference type="SAM" id="MobiDB-lite"/>
    </source>
</evidence>
<sequence length="221" mass="23058">MCSFLRYLYPLDDVSRKLGTDLDELPLSRPRHQTLANQNPSQSAKSGVVSISSGSRHPSASIEQPSAQNVGHKTVSSQLKSTEKPAVVSSVIVASGASTAVTATGTPSVISGPMSPNNTEFSPPKVVGIEPIGESTSFSSPPVLSPLMASHERSPTPETSTRSAKSGSKRDSSGSVPMEGVDLVDNETGNLSESRANEESHEVSLLVVSRSLVCSVVQSTL</sequence>
<protein>
    <submittedName>
        <fullName evidence="2">Uncharacterized protein</fullName>
    </submittedName>
</protein>
<dbReference type="Proteomes" id="UP000728185">
    <property type="component" value="Unassembled WGS sequence"/>
</dbReference>
<keyword evidence="3" id="KW-1185">Reference proteome</keyword>
<accession>A0A8E0S515</accession>
<dbReference type="AlphaFoldDB" id="A0A8E0S515"/>
<feature type="compositionally biased region" description="Polar residues" evidence="1">
    <location>
        <begin position="156"/>
        <end position="166"/>
    </location>
</feature>
<feature type="compositionally biased region" description="Polar residues" evidence="1">
    <location>
        <begin position="34"/>
        <end position="74"/>
    </location>
</feature>
<gene>
    <name evidence="2" type="ORF">FBUS_03110</name>
</gene>
<proteinExistence type="predicted"/>
<reference evidence="2" key="1">
    <citation type="submission" date="2019-05" db="EMBL/GenBank/DDBJ databases">
        <title>Annotation for the trematode Fasciolopsis buski.</title>
        <authorList>
            <person name="Choi Y.-J."/>
        </authorList>
    </citation>
    <scope>NUCLEOTIDE SEQUENCE</scope>
    <source>
        <strain evidence="2">HT</strain>
        <tissue evidence="2">Whole worm</tissue>
    </source>
</reference>
<evidence type="ECO:0000313" key="3">
    <source>
        <dbReference type="Proteomes" id="UP000728185"/>
    </source>
</evidence>
<evidence type="ECO:0000313" key="2">
    <source>
        <dbReference type="EMBL" id="KAA0199348.1"/>
    </source>
</evidence>
<comment type="caution">
    <text evidence="2">The sequence shown here is derived from an EMBL/GenBank/DDBJ whole genome shotgun (WGS) entry which is preliminary data.</text>
</comment>